<feature type="chain" id="PRO_5042886330" evidence="3">
    <location>
        <begin position="27"/>
        <end position="279"/>
    </location>
</feature>
<dbReference type="Pfam" id="PF20434">
    <property type="entry name" value="BD-FAE"/>
    <property type="match status" value="1"/>
</dbReference>
<protein>
    <submittedName>
        <fullName evidence="6">Acetyl esterase/lipase</fullName>
    </submittedName>
</protein>
<gene>
    <name evidence="6" type="ORF">SAMN05192553_101244</name>
</gene>
<proteinExistence type="inferred from homology"/>
<evidence type="ECO:0000259" key="5">
    <source>
        <dbReference type="Pfam" id="PF20434"/>
    </source>
</evidence>
<comment type="similarity">
    <text evidence="1">Belongs to the 'GDXG' lipolytic enzyme family.</text>
</comment>
<sequence length="279" mass="30697">MNKKITFFLLLLLGVSGNTSTFFAVAQSMANELYKVAGTDSLEMEIYFPENPADSQPAIVFFFGGGWNGGSLHQFKPHAEHFAKKGLVTVLADYRVRSRHQTSPFDALEDAKSTIRYLKMHAERLKIDSSRIIASGGSAGGHLAAATALIPGFNAPADPPISPKPAALLLFNPVIDNGPGGYGYERIGPRYPEFSPLHNLAEGAPPTLFFLGTRDRLIPVITAQYYAMVMEKVGSDCQLILYEGEEHGFFNYRNREIYEKTVKETEDFLVAQGFLPAGR</sequence>
<feature type="domain" description="BD-FAE-like" evidence="5">
    <location>
        <begin position="44"/>
        <end position="149"/>
    </location>
</feature>
<evidence type="ECO:0000256" key="2">
    <source>
        <dbReference type="ARBA" id="ARBA00022801"/>
    </source>
</evidence>
<dbReference type="InterPro" id="IPR002925">
    <property type="entry name" value="Dienelactn_hydro"/>
</dbReference>
<dbReference type="PANTHER" id="PTHR48081:SF30">
    <property type="entry name" value="ACETYL-HYDROLASE LIPR-RELATED"/>
    <property type="match status" value="1"/>
</dbReference>
<dbReference type="Proteomes" id="UP000199403">
    <property type="component" value="Unassembled WGS sequence"/>
</dbReference>
<dbReference type="AlphaFoldDB" id="A0A1H6TNA4"/>
<evidence type="ECO:0000313" key="6">
    <source>
        <dbReference type="EMBL" id="SEI77720.1"/>
    </source>
</evidence>
<dbReference type="STRING" id="1416801.SAMN05192553_101244"/>
<dbReference type="EMBL" id="FNZH01000001">
    <property type="protein sequence ID" value="SEI77720.1"/>
    <property type="molecule type" value="Genomic_DNA"/>
</dbReference>
<feature type="domain" description="Dienelactone hydrolase" evidence="4">
    <location>
        <begin position="195"/>
        <end position="264"/>
    </location>
</feature>
<dbReference type="InterPro" id="IPR029058">
    <property type="entry name" value="AB_hydrolase_fold"/>
</dbReference>
<evidence type="ECO:0000256" key="1">
    <source>
        <dbReference type="ARBA" id="ARBA00010515"/>
    </source>
</evidence>
<name>A0A1H6TNA4_9BACT</name>
<dbReference type="Gene3D" id="3.40.50.1820">
    <property type="entry name" value="alpha/beta hydrolase"/>
    <property type="match status" value="1"/>
</dbReference>
<keyword evidence="7" id="KW-1185">Reference proteome</keyword>
<feature type="signal peptide" evidence="3">
    <location>
        <begin position="1"/>
        <end position="26"/>
    </location>
</feature>
<dbReference type="SUPFAM" id="SSF53474">
    <property type="entry name" value="alpha/beta-Hydrolases"/>
    <property type="match status" value="1"/>
</dbReference>
<dbReference type="PANTHER" id="PTHR48081">
    <property type="entry name" value="AB HYDROLASE SUPERFAMILY PROTEIN C4A8.06C"/>
    <property type="match status" value="1"/>
</dbReference>
<dbReference type="Pfam" id="PF01738">
    <property type="entry name" value="DLH"/>
    <property type="match status" value="1"/>
</dbReference>
<keyword evidence="3" id="KW-0732">Signal</keyword>
<evidence type="ECO:0000259" key="4">
    <source>
        <dbReference type="Pfam" id="PF01738"/>
    </source>
</evidence>
<dbReference type="InterPro" id="IPR050300">
    <property type="entry name" value="GDXG_lipolytic_enzyme"/>
</dbReference>
<dbReference type="RefSeq" id="WP_143057520.1">
    <property type="nucleotide sequence ID" value="NZ_FNZH01000001.1"/>
</dbReference>
<evidence type="ECO:0000256" key="3">
    <source>
        <dbReference type="SAM" id="SignalP"/>
    </source>
</evidence>
<dbReference type="InterPro" id="IPR049492">
    <property type="entry name" value="BD-FAE-like_dom"/>
</dbReference>
<organism evidence="6 7">
    <name type="scientific">Cyclobacterium xiamenense</name>
    <dbReference type="NCBI Taxonomy" id="1297121"/>
    <lineage>
        <taxon>Bacteria</taxon>
        <taxon>Pseudomonadati</taxon>
        <taxon>Bacteroidota</taxon>
        <taxon>Cytophagia</taxon>
        <taxon>Cytophagales</taxon>
        <taxon>Cyclobacteriaceae</taxon>
        <taxon>Cyclobacterium</taxon>
    </lineage>
</organism>
<dbReference type="GO" id="GO:0004806">
    <property type="term" value="F:triacylglycerol lipase activity"/>
    <property type="evidence" value="ECO:0007669"/>
    <property type="project" value="TreeGrafter"/>
</dbReference>
<reference evidence="7" key="1">
    <citation type="submission" date="2016-10" db="EMBL/GenBank/DDBJ databases">
        <authorList>
            <person name="Varghese N."/>
            <person name="Submissions S."/>
        </authorList>
    </citation>
    <scope>NUCLEOTIDE SEQUENCE [LARGE SCALE GENOMIC DNA]</scope>
    <source>
        <strain evidence="7">IBRC-M 10761</strain>
    </source>
</reference>
<evidence type="ECO:0000313" key="7">
    <source>
        <dbReference type="Proteomes" id="UP000199403"/>
    </source>
</evidence>
<keyword evidence="2" id="KW-0378">Hydrolase</keyword>
<dbReference type="OrthoDB" id="9777975at2"/>
<accession>A0A1H6TNA4</accession>